<evidence type="ECO:0000256" key="5">
    <source>
        <dbReference type="ARBA" id="ARBA00022692"/>
    </source>
</evidence>
<proteinExistence type="inferred from homology"/>
<protein>
    <submittedName>
        <fullName evidence="9">Iron ABC transporter permease</fullName>
    </submittedName>
</protein>
<evidence type="ECO:0000313" key="9">
    <source>
        <dbReference type="EMBL" id="MBK9295558.1"/>
    </source>
</evidence>
<feature type="transmembrane region" description="Helical" evidence="8">
    <location>
        <begin position="246"/>
        <end position="273"/>
    </location>
</feature>
<dbReference type="FunFam" id="1.10.3470.10:FF:000001">
    <property type="entry name" value="Vitamin B12 ABC transporter permease BtuC"/>
    <property type="match status" value="1"/>
</dbReference>
<evidence type="ECO:0000256" key="3">
    <source>
        <dbReference type="ARBA" id="ARBA00022448"/>
    </source>
</evidence>
<evidence type="ECO:0000256" key="1">
    <source>
        <dbReference type="ARBA" id="ARBA00004651"/>
    </source>
</evidence>
<accession>A0A936TBW6</accession>
<dbReference type="Pfam" id="PF01032">
    <property type="entry name" value="FecCD"/>
    <property type="match status" value="1"/>
</dbReference>
<organism evidence="9 10">
    <name type="scientific">Candidatus Neomicrothrix subdominans</name>
    <dbReference type="NCBI Taxonomy" id="2954438"/>
    <lineage>
        <taxon>Bacteria</taxon>
        <taxon>Bacillati</taxon>
        <taxon>Actinomycetota</taxon>
        <taxon>Acidimicrobiia</taxon>
        <taxon>Acidimicrobiales</taxon>
        <taxon>Microthrixaceae</taxon>
        <taxon>Candidatus Neomicrothrix</taxon>
    </lineage>
</organism>
<evidence type="ECO:0000256" key="6">
    <source>
        <dbReference type="ARBA" id="ARBA00022989"/>
    </source>
</evidence>
<feature type="transmembrane region" description="Helical" evidence="8">
    <location>
        <begin position="285"/>
        <end position="303"/>
    </location>
</feature>
<keyword evidence="4" id="KW-1003">Cell membrane</keyword>
<dbReference type="AlphaFoldDB" id="A0A936TBW6"/>
<reference evidence="9 10" key="1">
    <citation type="submission" date="2020-10" db="EMBL/GenBank/DDBJ databases">
        <title>Connecting structure to function with the recovery of over 1000 high-quality activated sludge metagenome-assembled genomes encoding full-length rRNA genes using long-read sequencing.</title>
        <authorList>
            <person name="Singleton C.M."/>
            <person name="Petriglieri F."/>
            <person name="Kristensen J.M."/>
            <person name="Kirkegaard R.H."/>
            <person name="Michaelsen T.Y."/>
            <person name="Andersen M.H."/>
            <person name="Karst S.M."/>
            <person name="Dueholm M.S."/>
            <person name="Nielsen P.H."/>
            <person name="Albertsen M."/>
        </authorList>
    </citation>
    <scope>NUCLEOTIDE SEQUENCE [LARGE SCALE GENOMIC DNA]</scope>
    <source>
        <strain evidence="9">Lyne_18-Q3-R50-59_MAXAC.006</strain>
    </source>
</reference>
<feature type="transmembrane region" description="Helical" evidence="8">
    <location>
        <begin position="122"/>
        <end position="143"/>
    </location>
</feature>
<dbReference type="GO" id="GO:0033214">
    <property type="term" value="P:siderophore-iron import into cell"/>
    <property type="evidence" value="ECO:0007669"/>
    <property type="project" value="TreeGrafter"/>
</dbReference>
<name>A0A936TBW6_9ACTN</name>
<keyword evidence="5 8" id="KW-0812">Transmembrane</keyword>
<gene>
    <name evidence="9" type="ORF">IPN02_01515</name>
</gene>
<evidence type="ECO:0000256" key="2">
    <source>
        <dbReference type="ARBA" id="ARBA00007935"/>
    </source>
</evidence>
<comment type="subcellular location">
    <subcellularLocation>
        <location evidence="1">Cell membrane</location>
        <topology evidence="1">Multi-pass membrane protein</topology>
    </subcellularLocation>
</comment>
<keyword evidence="3" id="KW-0813">Transport</keyword>
<feature type="transmembrane region" description="Helical" evidence="8">
    <location>
        <begin position="309"/>
        <end position="331"/>
    </location>
</feature>
<evidence type="ECO:0000256" key="7">
    <source>
        <dbReference type="ARBA" id="ARBA00023136"/>
    </source>
</evidence>
<comment type="similarity">
    <text evidence="2">Belongs to the binding-protein-dependent transport system permease family. FecCD subfamily.</text>
</comment>
<dbReference type="EMBL" id="JADJZA010000001">
    <property type="protein sequence ID" value="MBK9295558.1"/>
    <property type="molecule type" value="Genomic_DNA"/>
</dbReference>
<dbReference type="PANTHER" id="PTHR30472:SF25">
    <property type="entry name" value="ABC TRANSPORTER PERMEASE PROTEIN MJ0876-RELATED"/>
    <property type="match status" value="1"/>
</dbReference>
<evidence type="ECO:0000256" key="8">
    <source>
        <dbReference type="SAM" id="Phobius"/>
    </source>
</evidence>
<dbReference type="InterPro" id="IPR000522">
    <property type="entry name" value="ABC_transptr_permease_BtuC"/>
</dbReference>
<feature type="transmembrane region" description="Helical" evidence="8">
    <location>
        <begin position="99"/>
        <end position="116"/>
    </location>
</feature>
<feature type="transmembrane region" description="Helical" evidence="8">
    <location>
        <begin position="155"/>
        <end position="179"/>
    </location>
</feature>
<evidence type="ECO:0000313" key="10">
    <source>
        <dbReference type="Proteomes" id="UP000727993"/>
    </source>
</evidence>
<sequence>MTETTQQVRARRRRSLFVGGVVALVAVGLVSATSGAMNISIAEVWAALRGGADLDPTIRSVLVDIRFPRVVLGMLVGASMAASGAVLQGSFANPLAEPGIIGVTAGSAVGAVIYIVSGAAVLGTFGLSAAALFGGMAAIALVYTSSRRSGRTDIVTLVLTGIAVNAFAGAIIGLLSYLASDAQLRGIVFWTLGSLAQASWSDVVLVTIMGGGGIALAWSIGRALDVVSLGEVQAQHLGIPVERIRIISLFAAALAAAGATAVAGQILFVGLVIPHAVRMLIGPSHRALILGSALVGAVLVALADVVARTIVAPAELPLGVLTALVGAPVFFRQIRKSRLGEAT</sequence>
<dbReference type="InterPro" id="IPR037294">
    <property type="entry name" value="ABC_BtuC-like"/>
</dbReference>
<evidence type="ECO:0000256" key="4">
    <source>
        <dbReference type="ARBA" id="ARBA00022475"/>
    </source>
</evidence>
<dbReference type="SUPFAM" id="SSF81345">
    <property type="entry name" value="ABC transporter involved in vitamin B12 uptake, BtuC"/>
    <property type="match status" value="1"/>
</dbReference>
<keyword evidence="6 8" id="KW-1133">Transmembrane helix</keyword>
<dbReference type="CDD" id="cd06550">
    <property type="entry name" value="TM_ABC_iron-siderophores_like"/>
    <property type="match status" value="1"/>
</dbReference>
<feature type="transmembrane region" description="Helical" evidence="8">
    <location>
        <begin position="70"/>
        <end position="87"/>
    </location>
</feature>
<keyword evidence="7 8" id="KW-0472">Membrane</keyword>
<comment type="caution">
    <text evidence="9">The sequence shown here is derived from an EMBL/GenBank/DDBJ whole genome shotgun (WGS) entry which is preliminary data.</text>
</comment>
<dbReference type="Gene3D" id="1.10.3470.10">
    <property type="entry name" value="ABC transporter involved in vitamin B12 uptake, BtuC"/>
    <property type="match status" value="1"/>
</dbReference>
<dbReference type="GO" id="GO:0022857">
    <property type="term" value="F:transmembrane transporter activity"/>
    <property type="evidence" value="ECO:0007669"/>
    <property type="project" value="InterPro"/>
</dbReference>
<dbReference type="GO" id="GO:0005886">
    <property type="term" value="C:plasma membrane"/>
    <property type="evidence" value="ECO:0007669"/>
    <property type="project" value="UniProtKB-SubCell"/>
</dbReference>
<dbReference type="Proteomes" id="UP000727993">
    <property type="component" value="Unassembled WGS sequence"/>
</dbReference>
<dbReference type="PANTHER" id="PTHR30472">
    <property type="entry name" value="FERRIC ENTEROBACTIN TRANSPORT SYSTEM PERMEASE PROTEIN"/>
    <property type="match status" value="1"/>
</dbReference>